<dbReference type="AlphaFoldDB" id="A0A1W2DIE4"/>
<evidence type="ECO:0000313" key="2">
    <source>
        <dbReference type="EMBL" id="SMC97251.1"/>
    </source>
</evidence>
<dbReference type="InterPro" id="IPR003695">
    <property type="entry name" value="Ppx_GppA_N"/>
</dbReference>
<gene>
    <name evidence="2" type="ORF">SAMN04488101_10744</name>
</gene>
<name>A0A1W2DIE4_9SPHI</name>
<dbReference type="PANTHER" id="PTHR30005:SF0">
    <property type="entry name" value="RETROGRADE REGULATION PROTEIN 2"/>
    <property type="match status" value="1"/>
</dbReference>
<dbReference type="InterPro" id="IPR050273">
    <property type="entry name" value="GppA/Ppx_hydrolase"/>
</dbReference>
<evidence type="ECO:0000313" key="3">
    <source>
        <dbReference type="Proteomes" id="UP000192678"/>
    </source>
</evidence>
<sequence length="324" mass="35666">MQSFLALNTIFSQQNPNKNQMTAAVIDLGTNTFHLIIAEISNSEVKVLYKTNEPVRLGQGRINDRIIIPEAFERGIKTLKNFKLEIEKHHVDVVKATATSALRSADNGIDFVNAAKEEAEIEIEVISGDKEAAYIFNGVKATGAIKETSLIMDIGGGSTEFIICNETELLWKKSYNIGAARLMQAYFHSDPMSKQEQDTIHDHLEKELADLKTACALYQPQHLVGSAGAFESFAGMIDPNLNLNAVKSAPIDLNSYWKLTNSLIASTHAAREIMPNLIALRVDMIVIAALISNYVITNCNIQTLSLSTYDLKMGVLHQLAALES</sequence>
<proteinExistence type="predicted"/>
<dbReference type="RefSeq" id="WP_235005324.1">
    <property type="nucleotide sequence ID" value="NZ_FWYB01000007.1"/>
</dbReference>
<dbReference type="STRING" id="475255.SAMN04488101_10744"/>
<keyword evidence="3" id="KW-1185">Reference proteome</keyword>
<accession>A0A1W2DIE4</accession>
<protein>
    <submittedName>
        <fullName evidence="2">Exopolyphosphatase / guanosine-5'-triphosphate,3'-diphosphate pyrophosphatase</fullName>
    </submittedName>
</protein>
<dbReference type="EMBL" id="FWYB01000007">
    <property type="protein sequence ID" value="SMC97251.1"/>
    <property type="molecule type" value="Genomic_DNA"/>
</dbReference>
<dbReference type="InterPro" id="IPR043129">
    <property type="entry name" value="ATPase_NBD"/>
</dbReference>
<dbReference type="Pfam" id="PF02541">
    <property type="entry name" value="Ppx-GppA"/>
    <property type="match status" value="1"/>
</dbReference>
<feature type="domain" description="Ppx/GppA phosphatase N-terminal" evidence="1">
    <location>
        <begin position="36"/>
        <end position="319"/>
    </location>
</feature>
<organism evidence="2 3">
    <name type="scientific">Pedobacter nyackensis</name>
    <dbReference type="NCBI Taxonomy" id="475255"/>
    <lineage>
        <taxon>Bacteria</taxon>
        <taxon>Pseudomonadati</taxon>
        <taxon>Bacteroidota</taxon>
        <taxon>Sphingobacteriia</taxon>
        <taxon>Sphingobacteriales</taxon>
        <taxon>Sphingobacteriaceae</taxon>
        <taxon>Pedobacter</taxon>
    </lineage>
</organism>
<reference evidence="2 3" key="1">
    <citation type="submission" date="2017-04" db="EMBL/GenBank/DDBJ databases">
        <authorList>
            <person name="Afonso C.L."/>
            <person name="Miller P.J."/>
            <person name="Scott M.A."/>
            <person name="Spackman E."/>
            <person name="Goraichik I."/>
            <person name="Dimitrov K.M."/>
            <person name="Suarez D.L."/>
            <person name="Swayne D.E."/>
        </authorList>
    </citation>
    <scope>NUCLEOTIDE SEQUENCE [LARGE SCALE GENOMIC DNA]</scope>
    <source>
        <strain evidence="2 3">DSM 19625</strain>
    </source>
</reference>
<dbReference type="GO" id="GO:0016462">
    <property type="term" value="F:pyrophosphatase activity"/>
    <property type="evidence" value="ECO:0007669"/>
    <property type="project" value="TreeGrafter"/>
</dbReference>
<dbReference type="Gene3D" id="3.30.420.40">
    <property type="match status" value="1"/>
</dbReference>
<evidence type="ECO:0000259" key="1">
    <source>
        <dbReference type="Pfam" id="PF02541"/>
    </source>
</evidence>
<dbReference type="SUPFAM" id="SSF53067">
    <property type="entry name" value="Actin-like ATPase domain"/>
    <property type="match status" value="2"/>
</dbReference>
<dbReference type="PANTHER" id="PTHR30005">
    <property type="entry name" value="EXOPOLYPHOSPHATASE"/>
    <property type="match status" value="1"/>
</dbReference>
<dbReference type="Proteomes" id="UP000192678">
    <property type="component" value="Unassembled WGS sequence"/>
</dbReference>
<dbReference type="Gene3D" id="3.30.420.150">
    <property type="entry name" value="Exopolyphosphatase. Domain 2"/>
    <property type="match status" value="1"/>
</dbReference>